<accession>A0A914DA78</accession>
<feature type="compositionally biased region" description="Polar residues" evidence="1">
    <location>
        <begin position="1"/>
        <end position="10"/>
    </location>
</feature>
<protein>
    <submittedName>
        <fullName evidence="3">Uncharacterized protein</fullName>
    </submittedName>
</protein>
<organism evidence="2 3">
    <name type="scientific">Acrobeloides nanus</name>
    <dbReference type="NCBI Taxonomy" id="290746"/>
    <lineage>
        <taxon>Eukaryota</taxon>
        <taxon>Metazoa</taxon>
        <taxon>Ecdysozoa</taxon>
        <taxon>Nematoda</taxon>
        <taxon>Chromadorea</taxon>
        <taxon>Rhabditida</taxon>
        <taxon>Tylenchina</taxon>
        <taxon>Cephalobomorpha</taxon>
        <taxon>Cephaloboidea</taxon>
        <taxon>Cephalobidae</taxon>
        <taxon>Acrobeloides</taxon>
    </lineage>
</organism>
<feature type="region of interest" description="Disordered" evidence="1">
    <location>
        <begin position="1"/>
        <end position="88"/>
    </location>
</feature>
<reference evidence="3" key="1">
    <citation type="submission" date="2022-11" db="UniProtKB">
        <authorList>
            <consortium name="WormBaseParasite"/>
        </authorList>
    </citation>
    <scope>IDENTIFICATION</scope>
</reference>
<dbReference type="PANTHER" id="PTHR31751">
    <property type="entry name" value="SI:CH211-108C17.2-RELATED-RELATED"/>
    <property type="match status" value="1"/>
</dbReference>
<feature type="compositionally biased region" description="Acidic residues" evidence="1">
    <location>
        <begin position="61"/>
        <end position="81"/>
    </location>
</feature>
<keyword evidence="2" id="KW-1185">Reference proteome</keyword>
<evidence type="ECO:0000313" key="3">
    <source>
        <dbReference type="WBParaSite" id="ACRNAN_scaffold21162.g16575.t1"/>
    </source>
</evidence>
<proteinExistence type="predicted"/>
<dbReference type="AlphaFoldDB" id="A0A914DA78"/>
<evidence type="ECO:0000313" key="2">
    <source>
        <dbReference type="Proteomes" id="UP000887540"/>
    </source>
</evidence>
<evidence type="ECO:0000256" key="1">
    <source>
        <dbReference type="SAM" id="MobiDB-lite"/>
    </source>
</evidence>
<dbReference type="WBParaSite" id="ACRNAN_scaffold21162.g16575.t1">
    <property type="protein sequence ID" value="ACRNAN_scaffold21162.g16575.t1"/>
    <property type="gene ID" value="ACRNAN_scaffold21162.g16575"/>
</dbReference>
<sequence>MSSRRAFTTSQKRRLGEEPSELEPSSSRMHPSSPPTTSSPCPSNLTGTVETEFDERVSEVSDNEYEELDSENDYQEEEDYEGHELEDDKKPKYALVELAQIEKLLQRCMLCGKLPSGPGGRLSQNSRKVTWTQNGTNVTATIRCACNNSVTQRWAGQEFLPETRTRSGNIALTAAAQVGPVSFPDLSAMFRSAKIACFSKSNFQKISKYYVYPCIEEEYYKQQSDLLREIPDPANIALDGQYDSPGFSAEMAAITAIEQTTKQVVNISVVCYNKH</sequence>
<name>A0A914DA78_9BILA</name>
<feature type="compositionally biased region" description="Low complexity" evidence="1">
    <location>
        <begin position="22"/>
        <end position="43"/>
    </location>
</feature>
<dbReference type="Proteomes" id="UP000887540">
    <property type="component" value="Unplaced"/>
</dbReference>